<dbReference type="AlphaFoldDB" id="A0AAD9Q8E8"/>
<reference evidence="2" key="2">
    <citation type="journal article" date="2023" name="Science">
        <title>Genomic signatures of disease resistance in endangered staghorn corals.</title>
        <authorList>
            <person name="Vollmer S.V."/>
            <person name="Selwyn J.D."/>
            <person name="Despard B.A."/>
            <person name="Roesel C.L."/>
        </authorList>
    </citation>
    <scope>NUCLEOTIDE SEQUENCE</scope>
    <source>
        <strain evidence="2">K2</strain>
    </source>
</reference>
<dbReference type="Proteomes" id="UP001249851">
    <property type="component" value="Unassembled WGS sequence"/>
</dbReference>
<dbReference type="EMBL" id="JARQWQ010000054">
    <property type="protein sequence ID" value="KAK2556627.1"/>
    <property type="molecule type" value="Genomic_DNA"/>
</dbReference>
<sequence length="377" mass="43586">MVFRSAYGRRMRRSWIVTAILERQIDCNFGTHGGFLPSLIKLKGSWSLKGIANEKYHQQYKSDKLAQCKDGQEAQISVAKLTQSRRSAVCHLSMQYEAVLFLRETVKLSEYEKSGETFWISERSVINSCSSNILHLSGTQFKELLQQLIQPQRTKIFDDIVPLSNLTDEKTKKNVSQRILKLVLKAERESPGKKRAMNEGKSQRMNKKQKLEIRNFNHELEDFKVKNKSDINFSPNNYCSDDIASGLNGRSESCNVKCHSKTKLIPAVESEDKPYGRIRRKERPKEQEISYCSKNNSDESNEDFTVDDNDKIDVDDHDCDDYDDGIEEQSEEEEENESEEILTYALRSFVYKKDSEGLIWTRMFLRIAGLVTGNCRR</sequence>
<evidence type="ECO:0000313" key="2">
    <source>
        <dbReference type="EMBL" id="KAK2556627.1"/>
    </source>
</evidence>
<feature type="compositionally biased region" description="Acidic residues" evidence="1">
    <location>
        <begin position="315"/>
        <end position="339"/>
    </location>
</feature>
<comment type="caution">
    <text evidence="2">The sequence shown here is derived from an EMBL/GenBank/DDBJ whole genome shotgun (WGS) entry which is preliminary data.</text>
</comment>
<gene>
    <name evidence="2" type="ORF">P5673_021175</name>
</gene>
<name>A0AAD9Q8E8_ACRCE</name>
<organism evidence="2 3">
    <name type="scientific">Acropora cervicornis</name>
    <name type="common">Staghorn coral</name>
    <dbReference type="NCBI Taxonomy" id="6130"/>
    <lineage>
        <taxon>Eukaryota</taxon>
        <taxon>Metazoa</taxon>
        <taxon>Cnidaria</taxon>
        <taxon>Anthozoa</taxon>
        <taxon>Hexacorallia</taxon>
        <taxon>Scleractinia</taxon>
        <taxon>Astrocoeniina</taxon>
        <taxon>Acroporidae</taxon>
        <taxon>Acropora</taxon>
    </lineage>
</organism>
<protein>
    <submittedName>
        <fullName evidence="2">Uncharacterized protein</fullName>
    </submittedName>
</protein>
<evidence type="ECO:0000256" key="1">
    <source>
        <dbReference type="SAM" id="MobiDB-lite"/>
    </source>
</evidence>
<reference evidence="2" key="1">
    <citation type="journal article" date="2023" name="G3 (Bethesda)">
        <title>Whole genome assembly and annotation of the endangered Caribbean coral Acropora cervicornis.</title>
        <authorList>
            <person name="Selwyn J.D."/>
            <person name="Vollmer S.V."/>
        </authorList>
    </citation>
    <scope>NUCLEOTIDE SEQUENCE</scope>
    <source>
        <strain evidence="2">K2</strain>
    </source>
</reference>
<proteinExistence type="predicted"/>
<keyword evidence="3" id="KW-1185">Reference proteome</keyword>
<feature type="region of interest" description="Disordered" evidence="1">
    <location>
        <begin position="269"/>
        <end position="339"/>
    </location>
</feature>
<accession>A0AAD9Q8E8</accession>
<evidence type="ECO:0000313" key="3">
    <source>
        <dbReference type="Proteomes" id="UP001249851"/>
    </source>
</evidence>